<sequence length="88" mass="9619">MRDPIFVDGYKLIMLAVGVPGNVAGRVDGYVGSALITRDDRAPVEGNAGTIHSEELRPAPDELFATEDAALDEAERWGRNRILGYRAY</sequence>
<reference evidence="1 2" key="1">
    <citation type="submission" date="2019-08" db="EMBL/GenBank/DDBJ databases">
        <authorList>
            <person name="Peeters C."/>
        </authorList>
    </citation>
    <scope>NUCLEOTIDE SEQUENCE [LARGE SCALE GENOMIC DNA]</scope>
    <source>
        <strain evidence="1 2">LMG 31121</strain>
    </source>
</reference>
<evidence type="ECO:0000313" key="2">
    <source>
        <dbReference type="Proteomes" id="UP000335538"/>
    </source>
</evidence>
<dbReference type="EMBL" id="CABPSR010000022">
    <property type="protein sequence ID" value="VVE84931.1"/>
    <property type="molecule type" value="Genomic_DNA"/>
</dbReference>
<dbReference type="AlphaFoldDB" id="A0A5E5BFJ4"/>
<gene>
    <name evidence="1" type="ORF">PSP31121_05000</name>
</gene>
<proteinExistence type="predicted"/>
<protein>
    <submittedName>
        <fullName evidence="1">Uncharacterized protein</fullName>
    </submittedName>
</protein>
<name>A0A5E5BFJ4_9BURK</name>
<dbReference type="Proteomes" id="UP000335538">
    <property type="component" value="Unassembled WGS sequence"/>
</dbReference>
<dbReference type="RefSeq" id="WP_150811162.1">
    <property type="nucleotide sequence ID" value="NZ_CABPSR010000022.1"/>
</dbReference>
<organism evidence="1 2">
    <name type="scientific">Pandoraea sputorum</name>
    <dbReference type="NCBI Taxonomy" id="93222"/>
    <lineage>
        <taxon>Bacteria</taxon>
        <taxon>Pseudomonadati</taxon>
        <taxon>Pseudomonadota</taxon>
        <taxon>Betaproteobacteria</taxon>
        <taxon>Burkholderiales</taxon>
        <taxon>Burkholderiaceae</taxon>
        <taxon>Pandoraea</taxon>
    </lineage>
</organism>
<accession>A0A5E5BFJ4</accession>
<evidence type="ECO:0000313" key="1">
    <source>
        <dbReference type="EMBL" id="VVE84931.1"/>
    </source>
</evidence>